<feature type="region of interest" description="Disordered" evidence="2">
    <location>
        <begin position="105"/>
        <end position="196"/>
    </location>
</feature>
<feature type="region of interest" description="Disordered" evidence="2">
    <location>
        <begin position="983"/>
        <end position="1051"/>
    </location>
</feature>
<proteinExistence type="predicted"/>
<comment type="caution">
    <text evidence="3">The sequence shown here is derived from an EMBL/GenBank/DDBJ whole genome shotgun (WGS) entry which is preliminary data.</text>
</comment>
<accession>A0AAV9QLV5</accession>
<dbReference type="Proteomes" id="UP001345827">
    <property type="component" value="Unassembled WGS sequence"/>
</dbReference>
<feature type="region of interest" description="Disordered" evidence="2">
    <location>
        <begin position="809"/>
        <end position="839"/>
    </location>
</feature>
<keyword evidence="4" id="KW-1185">Reference proteome</keyword>
<evidence type="ECO:0000313" key="4">
    <source>
        <dbReference type="Proteomes" id="UP001345827"/>
    </source>
</evidence>
<name>A0AAV9QLV5_9PEZI</name>
<feature type="region of interest" description="Disordered" evidence="2">
    <location>
        <begin position="851"/>
        <end position="872"/>
    </location>
</feature>
<evidence type="ECO:0000313" key="3">
    <source>
        <dbReference type="EMBL" id="KAK5545633.1"/>
    </source>
</evidence>
<feature type="compositionally biased region" description="Polar residues" evidence="2">
    <location>
        <begin position="938"/>
        <end position="961"/>
    </location>
</feature>
<feature type="region of interest" description="Disordered" evidence="2">
    <location>
        <begin position="1067"/>
        <end position="1090"/>
    </location>
</feature>
<evidence type="ECO:0000256" key="2">
    <source>
        <dbReference type="SAM" id="MobiDB-lite"/>
    </source>
</evidence>
<feature type="compositionally biased region" description="Low complexity" evidence="2">
    <location>
        <begin position="1029"/>
        <end position="1040"/>
    </location>
</feature>
<gene>
    <name evidence="3" type="ORF">LTR25_000641</name>
</gene>
<feature type="region of interest" description="Disordered" evidence="2">
    <location>
        <begin position="320"/>
        <end position="352"/>
    </location>
</feature>
<organism evidence="3 4">
    <name type="scientific">Vermiconidia calcicola</name>
    <dbReference type="NCBI Taxonomy" id="1690605"/>
    <lineage>
        <taxon>Eukaryota</taxon>
        <taxon>Fungi</taxon>
        <taxon>Dikarya</taxon>
        <taxon>Ascomycota</taxon>
        <taxon>Pezizomycotina</taxon>
        <taxon>Dothideomycetes</taxon>
        <taxon>Dothideomycetidae</taxon>
        <taxon>Mycosphaerellales</taxon>
        <taxon>Extremaceae</taxon>
        <taxon>Vermiconidia</taxon>
    </lineage>
</organism>
<evidence type="ECO:0008006" key="5">
    <source>
        <dbReference type="Google" id="ProtNLM"/>
    </source>
</evidence>
<feature type="coiled-coil region" evidence="1">
    <location>
        <begin position="527"/>
        <end position="554"/>
    </location>
</feature>
<reference evidence="3 4" key="1">
    <citation type="submission" date="2023-06" db="EMBL/GenBank/DDBJ databases">
        <title>Black Yeasts Isolated from many extreme environments.</title>
        <authorList>
            <person name="Coleine C."/>
            <person name="Stajich J.E."/>
            <person name="Selbmann L."/>
        </authorList>
    </citation>
    <scope>NUCLEOTIDE SEQUENCE [LARGE SCALE GENOMIC DNA]</scope>
    <source>
        <strain evidence="3 4">CCFEE 5887</strain>
    </source>
</reference>
<feature type="compositionally biased region" description="Polar residues" evidence="2">
    <location>
        <begin position="658"/>
        <end position="672"/>
    </location>
</feature>
<feature type="region of interest" description="Disordered" evidence="2">
    <location>
        <begin position="938"/>
        <end position="968"/>
    </location>
</feature>
<protein>
    <recommendedName>
        <fullName evidence="5">Nuclear protein MDM1</fullName>
    </recommendedName>
</protein>
<sequence length="1090" mass="121521">MGNQPSERQVTNDRRRRQMTLWDDSRLHYYKVWKEAWDSGYYRSRGKPVKPTVDFNKDQLKRWEEKAKYIYNHVTSNSDEWSRHRKRYLARLDNGATIAAERAMTRASLQSSSELDRSDSSARQKRGNPRDPQPRNPASWVRTTRRYKPGQGLLNKTLRRSTPTRIPGPLDRHGRSIGPGIARDPSDESTTETYGALPSSYRKLRKAKSLFSPVTHWEKSQHSSWSSPRVTGRPLRSVTSSAVLPANNLRIRLKRSLTFLRPKSTLTMRTGADREWGGREEAVQMARAQFLDELEHQRLQGRESTPIKMKLKVHHRLEATTSTPDHSQQLDDSPAGAGSLPRSPDRCSTKRSFSASLRNQFRKVLGRSTTAKDNIPPQQLEARRSHYLDLEDNTGQSSGFDSYVVSDVTQTVPPSVYLPLSPEYDALEDLDKFSEAPHSVASRESLHSNARSRVTSWTDSSMTGSIGLRSGPIDRKRLSVIKEDGGPHQPSSSAGRHFGGVEVFREPLQSVSNDGRVLPPVDSQRVYSALIKRISQEEDEIERTTAALEAINQTNTKPTVNFDRPTIRALRSDPSLTDRVSLAPDDQHREFSLGPYSWHEMENATSSGEDEHNFEKLKERLDMQESQSSFFPFSLEKNPGAPSPFKKLLRERRHRESSTNWTQRSDADSSSVIVKPKVGNSMMNRPRFGFSSESIYSRTTNGGINEQYLSPIGSSDDLINTSHPERAGMATIFPAECARAVSDGTIHPGAGRTQVPEWNPWSETLNAMTLGEAHQTSSHTREQAQIDSEHDIEPVQHIGRGLSSKLASATNNSHFPLPGLRTVPSSNTPKPKSTISVRKSRKGFIEDFGTDALGSISNKTNDDSRVNSSLRKLSPSNLGRLLKEKKSHISIRKDRADKENIPTEENDSPPVSTPGRPQLQFGAGNTTGRLRKRASKMAFNSQRGTYSTPQSAPKSIVTTPSRYEDSPCEKVKDQLVARLSRPFNMDVPPHNRPFDSTYLGKRTPGHPDTMGAPRLSVARPLPEVPEGVDSSAAEASDPPSGTLPVGRSASKVMGMFGSKRMVGNFLKSRKVSKSTSEDGQNMVGGSPAFI</sequence>
<evidence type="ECO:0000256" key="1">
    <source>
        <dbReference type="SAM" id="Coils"/>
    </source>
</evidence>
<feature type="compositionally biased region" description="Polar residues" evidence="2">
    <location>
        <begin position="320"/>
        <end position="331"/>
    </location>
</feature>
<feature type="compositionally biased region" description="Basic and acidic residues" evidence="2">
    <location>
        <begin position="114"/>
        <end position="133"/>
    </location>
</feature>
<dbReference type="AlphaFoldDB" id="A0AAV9QLV5"/>
<keyword evidence="1" id="KW-0175">Coiled coil</keyword>
<feature type="compositionally biased region" description="Basic and acidic residues" evidence="2">
    <location>
        <begin position="891"/>
        <end position="901"/>
    </location>
</feature>
<feature type="region of interest" description="Disordered" evidence="2">
    <location>
        <begin position="885"/>
        <end position="925"/>
    </location>
</feature>
<feature type="region of interest" description="Disordered" evidence="2">
    <location>
        <begin position="651"/>
        <end position="675"/>
    </location>
</feature>
<feature type="compositionally biased region" description="Polar residues" evidence="2">
    <location>
        <begin position="823"/>
        <end position="837"/>
    </location>
</feature>
<dbReference type="EMBL" id="JAXLQG010000001">
    <property type="protein sequence ID" value="KAK5545633.1"/>
    <property type="molecule type" value="Genomic_DNA"/>
</dbReference>